<dbReference type="InterPro" id="IPR016167">
    <property type="entry name" value="FAD-bd_PCMH_sub1"/>
</dbReference>
<evidence type="ECO:0000259" key="4">
    <source>
        <dbReference type="PROSITE" id="PS51387"/>
    </source>
</evidence>
<sequence length="307" mass="32013">MKPSPLTYHRPATLEEACETLSGTGGKVLAGGQSLIPLLSMRLAAPADLIDINQLPGLDAIDVAADSVTFGALVRHTALLGDKRASDAAPLLGRALAHVAHPTIRNRGTTVGSIAHADPASEMPAVLTLLGGEVHAVSTRGRRTIPVDDFFLGPLETALAEDELAVAVRVPRQSRGEGTAIDELARRHGDYAMAGVAARVRLSGSGSDAVIDDAAATYISAGDMGRRYDFSDVLRGTAPDDPELNARLSRAGDSARDIVDTDADIHASADYRSQLVAALTARVLGAAVADAAGMTVDTRDFHERSRS</sequence>
<proteinExistence type="predicted"/>
<evidence type="ECO:0000256" key="1">
    <source>
        <dbReference type="ARBA" id="ARBA00022630"/>
    </source>
</evidence>
<gene>
    <name evidence="5" type="ORF">BJY26_002858</name>
</gene>
<keyword evidence="6" id="KW-1185">Reference proteome</keyword>
<dbReference type="PANTHER" id="PTHR42659">
    <property type="entry name" value="XANTHINE DEHYDROGENASE SUBUNIT C-RELATED"/>
    <property type="match status" value="1"/>
</dbReference>
<dbReference type="Pfam" id="PF03450">
    <property type="entry name" value="CO_deh_flav_C"/>
    <property type="match status" value="1"/>
</dbReference>
<dbReference type="SUPFAM" id="SSF56176">
    <property type="entry name" value="FAD-binding/transporter-associated domain-like"/>
    <property type="match status" value="1"/>
</dbReference>
<dbReference type="GO" id="GO:0071949">
    <property type="term" value="F:FAD binding"/>
    <property type="evidence" value="ECO:0007669"/>
    <property type="project" value="InterPro"/>
</dbReference>
<organism evidence="5 6">
    <name type="scientific">Spelaeicoccus albus</name>
    <dbReference type="NCBI Taxonomy" id="1280376"/>
    <lineage>
        <taxon>Bacteria</taxon>
        <taxon>Bacillati</taxon>
        <taxon>Actinomycetota</taxon>
        <taxon>Actinomycetes</taxon>
        <taxon>Micrococcales</taxon>
        <taxon>Brevibacteriaceae</taxon>
        <taxon>Spelaeicoccus</taxon>
    </lineage>
</organism>
<dbReference type="InterPro" id="IPR016169">
    <property type="entry name" value="FAD-bd_PCMH_sub2"/>
</dbReference>
<dbReference type="Pfam" id="PF00941">
    <property type="entry name" value="FAD_binding_5"/>
    <property type="match status" value="1"/>
</dbReference>
<dbReference type="RefSeq" id="WP_179428884.1">
    <property type="nucleotide sequence ID" value="NZ_JACBZP010000001.1"/>
</dbReference>
<dbReference type="InterPro" id="IPR002346">
    <property type="entry name" value="Mopterin_DH_FAD-bd"/>
</dbReference>
<dbReference type="SMART" id="SM01092">
    <property type="entry name" value="CO_deh_flav_C"/>
    <property type="match status" value="1"/>
</dbReference>
<protein>
    <submittedName>
        <fullName evidence="5">Carbon-monoxide dehydrogenase medium subunit</fullName>
        <ecNumber evidence="5">1.2.7.4</ecNumber>
    </submittedName>
</protein>
<dbReference type="AlphaFoldDB" id="A0A7Z0D461"/>
<dbReference type="InterPro" id="IPR036318">
    <property type="entry name" value="FAD-bd_PCMH-like_sf"/>
</dbReference>
<dbReference type="PANTHER" id="PTHR42659:SF2">
    <property type="entry name" value="XANTHINE DEHYDROGENASE SUBUNIT C-RELATED"/>
    <property type="match status" value="1"/>
</dbReference>
<dbReference type="Gene3D" id="3.30.390.50">
    <property type="entry name" value="CO dehydrogenase flavoprotein, C-terminal domain"/>
    <property type="match status" value="1"/>
</dbReference>
<dbReference type="Gene3D" id="3.30.43.10">
    <property type="entry name" value="Uridine Diphospho-n-acetylenolpyruvylglucosamine Reductase, domain 2"/>
    <property type="match status" value="1"/>
</dbReference>
<dbReference type="PROSITE" id="PS51387">
    <property type="entry name" value="FAD_PCMH"/>
    <property type="match status" value="1"/>
</dbReference>
<accession>A0A7Z0D461</accession>
<name>A0A7Z0D461_9MICO</name>
<dbReference type="GO" id="GO:0043885">
    <property type="term" value="F:anaerobic carbon-monoxide dehydrogenase activity"/>
    <property type="evidence" value="ECO:0007669"/>
    <property type="project" value="UniProtKB-EC"/>
</dbReference>
<reference evidence="5 6" key="1">
    <citation type="submission" date="2020-07" db="EMBL/GenBank/DDBJ databases">
        <title>Sequencing the genomes of 1000 actinobacteria strains.</title>
        <authorList>
            <person name="Klenk H.-P."/>
        </authorList>
    </citation>
    <scope>NUCLEOTIDE SEQUENCE [LARGE SCALE GENOMIC DNA]</scope>
    <source>
        <strain evidence="5 6">DSM 26341</strain>
    </source>
</reference>
<dbReference type="InterPro" id="IPR016166">
    <property type="entry name" value="FAD-bd_PCMH"/>
</dbReference>
<keyword evidence="2" id="KW-0274">FAD</keyword>
<keyword evidence="1" id="KW-0285">Flavoprotein</keyword>
<evidence type="ECO:0000256" key="2">
    <source>
        <dbReference type="ARBA" id="ARBA00022827"/>
    </source>
</evidence>
<dbReference type="InterPro" id="IPR051312">
    <property type="entry name" value="Diverse_Substr_Oxidored"/>
</dbReference>
<comment type="caution">
    <text evidence="5">The sequence shown here is derived from an EMBL/GenBank/DDBJ whole genome shotgun (WGS) entry which is preliminary data.</text>
</comment>
<dbReference type="EMBL" id="JACBZP010000001">
    <property type="protein sequence ID" value="NYI68552.1"/>
    <property type="molecule type" value="Genomic_DNA"/>
</dbReference>
<dbReference type="Gene3D" id="3.30.465.10">
    <property type="match status" value="1"/>
</dbReference>
<evidence type="ECO:0000256" key="3">
    <source>
        <dbReference type="ARBA" id="ARBA00023002"/>
    </source>
</evidence>
<evidence type="ECO:0000313" key="5">
    <source>
        <dbReference type="EMBL" id="NYI68552.1"/>
    </source>
</evidence>
<dbReference type="InterPro" id="IPR005107">
    <property type="entry name" value="CO_DH_flav_C"/>
</dbReference>
<keyword evidence="3 5" id="KW-0560">Oxidoreductase</keyword>
<dbReference type="SUPFAM" id="SSF55447">
    <property type="entry name" value="CO dehydrogenase flavoprotein C-terminal domain-like"/>
    <property type="match status" value="1"/>
</dbReference>
<dbReference type="InterPro" id="IPR036683">
    <property type="entry name" value="CO_DH_flav_C_dom_sf"/>
</dbReference>
<dbReference type="EC" id="1.2.7.4" evidence="5"/>
<feature type="domain" description="FAD-binding PCMH-type" evidence="4">
    <location>
        <begin position="1"/>
        <end position="175"/>
    </location>
</feature>
<dbReference type="Proteomes" id="UP000539111">
    <property type="component" value="Unassembled WGS sequence"/>
</dbReference>
<evidence type="ECO:0000313" key="6">
    <source>
        <dbReference type="Proteomes" id="UP000539111"/>
    </source>
</evidence>